<dbReference type="PANTHER" id="PTHR30203:SF23">
    <property type="entry name" value="OUTER MEMBRANE EFFLUX PROTEIN"/>
    <property type="match status" value="1"/>
</dbReference>
<evidence type="ECO:0000256" key="2">
    <source>
        <dbReference type="SAM" id="Coils"/>
    </source>
</evidence>
<dbReference type="SUPFAM" id="SSF56954">
    <property type="entry name" value="Outer membrane efflux proteins (OEP)"/>
    <property type="match status" value="1"/>
</dbReference>
<keyword evidence="3" id="KW-0732">Signal</keyword>
<evidence type="ECO:0000256" key="1">
    <source>
        <dbReference type="ARBA" id="ARBA00007613"/>
    </source>
</evidence>
<evidence type="ECO:0000313" key="5">
    <source>
        <dbReference type="Proteomes" id="UP000295221"/>
    </source>
</evidence>
<evidence type="ECO:0000256" key="3">
    <source>
        <dbReference type="SAM" id="SignalP"/>
    </source>
</evidence>
<evidence type="ECO:0000313" key="4">
    <source>
        <dbReference type="EMBL" id="TCO09189.1"/>
    </source>
</evidence>
<dbReference type="Gene3D" id="1.20.1600.10">
    <property type="entry name" value="Outer membrane efflux proteins (OEP)"/>
    <property type="match status" value="1"/>
</dbReference>
<sequence length="425" mass="49830">MIQSFYKRNTVFLLVCLYSSASTLFAGDTIKLSVQDAEKVFLENNLQLIATRMNMDIAAAETAQARLWNNPQISIEEINLHRIPSSRLFDDLPGRPQQFSIEIEQEIRTAKKRSRLVEMHRLQEAVEEDLFYDVLRHLKKELRMAFYSLVYSKNLIELLENEIDAIRRLVKAMEQEFLRENISALELTRTKALLFSLQTELTAEKSEWFQHQNRLRLLLNLPLHQNIEPLITNNYAILPDMPVDELTAQALISRRDYLAQNRVLQIREVEYRYERSQRVPDITFSGIYDRWGGISEDFIGFGISFDLPVFNRNQHAARAAAIGIDQQQNKLNQYKKELQQEVAEALKHYNEILLLYQAMDADFISTFEQMHRVMLEGFKNREVGLVEFMDFFDSYKSARVNHNEIKLKLHKAREKLNFAVGTDLF</sequence>
<proteinExistence type="inferred from homology"/>
<dbReference type="EMBL" id="SLWK01000003">
    <property type="protein sequence ID" value="TCO09189.1"/>
    <property type="molecule type" value="Genomic_DNA"/>
</dbReference>
<dbReference type="Pfam" id="PF02321">
    <property type="entry name" value="OEP"/>
    <property type="match status" value="1"/>
</dbReference>
<feature type="coiled-coil region" evidence="2">
    <location>
        <begin position="317"/>
        <end position="355"/>
    </location>
</feature>
<protein>
    <submittedName>
        <fullName evidence="4">Cobalt-zinc-cadmium efflux system outer membrane protein</fullName>
    </submittedName>
</protein>
<accession>A0A4R2GKI6</accession>
<keyword evidence="2" id="KW-0175">Coiled coil</keyword>
<dbReference type="InterPro" id="IPR010131">
    <property type="entry name" value="MdtP/NodT-like"/>
</dbReference>
<dbReference type="InterPro" id="IPR003423">
    <property type="entry name" value="OMP_efflux"/>
</dbReference>
<dbReference type="OrthoDB" id="9771205at2"/>
<reference evidence="4 5" key="1">
    <citation type="submission" date="2019-03" db="EMBL/GenBank/DDBJ databases">
        <title>Genomic Encyclopedia of Type Strains, Phase IV (KMG-IV): sequencing the most valuable type-strain genomes for metagenomic binning, comparative biology and taxonomic classification.</title>
        <authorList>
            <person name="Goeker M."/>
        </authorList>
    </citation>
    <scope>NUCLEOTIDE SEQUENCE [LARGE SCALE GENOMIC DNA]</scope>
    <source>
        <strain evidence="4 5">DSM 24179</strain>
    </source>
</reference>
<feature type="chain" id="PRO_5020591186" evidence="3">
    <location>
        <begin position="27"/>
        <end position="425"/>
    </location>
</feature>
<dbReference type="RefSeq" id="WP_132433039.1">
    <property type="nucleotide sequence ID" value="NZ_SLWK01000003.1"/>
</dbReference>
<dbReference type="GO" id="GO:0015562">
    <property type="term" value="F:efflux transmembrane transporter activity"/>
    <property type="evidence" value="ECO:0007669"/>
    <property type="project" value="InterPro"/>
</dbReference>
<name>A0A4R2GKI6_9BACT</name>
<comment type="similarity">
    <text evidence="1">Belongs to the outer membrane factor (OMF) (TC 1.B.17) family.</text>
</comment>
<dbReference type="PANTHER" id="PTHR30203">
    <property type="entry name" value="OUTER MEMBRANE CATION EFFLUX PROTEIN"/>
    <property type="match status" value="1"/>
</dbReference>
<keyword evidence="5" id="KW-1185">Reference proteome</keyword>
<comment type="caution">
    <text evidence="4">The sequence shown here is derived from an EMBL/GenBank/DDBJ whole genome shotgun (WGS) entry which is preliminary data.</text>
</comment>
<dbReference type="AlphaFoldDB" id="A0A4R2GKI6"/>
<gene>
    <name evidence="4" type="ORF">EV194_103100</name>
</gene>
<organism evidence="4 5">
    <name type="scientific">Natronoflexus pectinivorans</name>
    <dbReference type="NCBI Taxonomy" id="682526"/>
    <lineage>
        <taxon>Bacteria</taxon>
        <taxon>Pseudomonadati</taxon>
        <taxon>Bacteroidota</taxon>
        <taxon>Bacteroidia</taxon>
        <taxon>Marinilabiliales</taxon>
        <taxon>Marinilabiliaceae</taxon>
        <taxon>Natronoflexus</taxon>
    </lineage>
</organism>
<feature type="signal peptide" evidence="3">
    <location>
        <begin position="1"/>
        <end position="26"/>
    </location>
</feature>
<dbReference type="Proteomes" id="UP000295221">
    <property type="component" value="Unassembled WGS sequence"/>
</dbReference>